<name>A0ABS5THY3_9ACTN</name>
<gene>
    <name evidence="2" type="primary">cpaB</name>
    <name evidence="2" type="ORF">KIH74_17230</name>
</gene>
<sequence length="236" mass="22534">MLLLAMVWVTVRAASPSAVETTPVIVAARDLAAGHRIAPGDVQATAWPAAIVPPAAMTVATDAVVGGSLAGPLHRGELLTDARVLGPGLLRGLPTGTVAVPVRVSDPAGASLVRGGDHVDVLVSTANSWSAKDGDVGSGSGATSSERAVRNALVLSVSGVATGSGAAGSGAAGTGAAAGSGIAGMAGGWGGSGTNTDDDESVQALSGVLVLAVHSSEADRLAAATVGASVSVAVLP</sequence>
<comment type="caution">
    <text evidence="2">The sequence shown here is derived from an EMBL/GenBank/DDBJ whole genome shotgun (WGS) entry which is preliminary data.</text>
</comment>
<organism evidence="2 3">
    <name type="scientific">Kineosporia corallincola</name>
    <dbReference type="NCBI Taxonomy" id="2835133"/>
    <lineage>
        <taxon>Bacteria</taxon>
        <taxon>Bacillati</taxon>
        <taxon>Actinomycetota</taxon>
        <taxon>Actinomycetes</taxon>
        <taxon>Kineosporiales</taxon>
        <taxon>Kineosporiaceae</taxon>
        <taxon>Kineosporia</taxon>
    </lineage>
</organism>
<dbReference type="RefSeq" id="WP_214156970.1">
    <property type="nucleotide sequence ID" value="NZ_JAHBAY010000006.1"/>
</dbReference>
<dbReference type="InterPro" id="IPR013974">
    <property type="entry name" value="SAF"/>
</dbReference>
<evidence type="ECO:0000313" key="2">
    <source>
        <dbReference type="EMBL" id="MBT0770690.1"/>
    </source>
</evidence>
<keyword evidence="3" id="KW-1185">Reference proteome</keyword>
<proteinExistence type="predicted"/>
<protein>
    <submittedName>
        <fullName evidence="2">Flp pilus assembly protein CpaB</fullName>
    </submittedName>
</protein>
<evidence type="ECO:0000313" key="3">
    <source>
        <dbReference type="Proteomes" id="UP001197247"/>
    </source>
</evidence>
<dbReference type="Pfam" id="PF16976">
    <property type="entry name" value="RcpC"/>
    <property type="match status" value="1"/>
</dbReference>
<dbReference type="InterPro" id="IPR017592">
    <property type="entry name" value="Pilus_assmbl_Flp-typ_CpaB"/>
</dbReference>
<dbReference type="CDD" id="cd11614">
    <property type="entry name" value="SAF_CpaB_FlgA_like"/>
    <property type="match status" value="1"/>
</dbReference>
<dbReference type="InterPro" id="IPR031571">
    <property type="entry name" value="RcpC_dom"/>
</dbReference>
<feature type="domain" description="SAF" evidence="1">
    <location>
        <begin position="22"/>
        <end position="85"/>
    </location>
</feature>
<dbReference type="Proteomes" id="UP001197247">
    <property type="component" value="Unassembled WGS sequence"/>
</dbReference>
<evidence type="ECO:0000259" key="1">
    <source>
        <dbReference type="SMART" id="SM00858"/>
    </source>
</evidence>
<dbReference type="NCBIfam" id="TIGR03177">
    <property type="entry name" value="pilus_cpaB"/>
    <property type="match status" value="1"/>
</dbReference>
<accession>A0ABS5THY3</accession>
<dbReference type="Pfam" id="PF08666">
    <property type="entry name" value="SAF"/>
    <property type="match status" value="1"/>
</dbReference>
<dbReference type="EMBL" id="JAHBAY010000006">
    <property type="protein sequence ID" value="MBT0770690.1"/>
    <property type="molecule type" value="Genomic_DNA"/>
</dbReference>
<dbReference type="SMART" id="SM00858">
    <property type="entry name" value="SAF"/>
    <property type="match status" value="1"/>
</dbReference>
<reference evidence="2 3" key="1">
    <citation type="submission" date="2021-05" db="EMBL/GenBank/DDBJ databases">
        <title>Kineosporia and Streptomyces sp. nov. two new marine actinobacteria isolated from Coral.</title>
        <authorList>
            <person name="Buangrab K."/>
            <person name="Sutthacheep M."/>
            <person name="Yeemin T."/>
            <person name="Harunari E."/>
            <person name="Igarashi Y."/>
            <person name="Kanchanasin P."/>
            <person name="Tanasupawat S."/>
            <person name="Phongsopitanun W."/>
        </authorList>
    </citation>
    <scope>NUCLEOTIDE SEQUENCE [LARGE SCALE GENOMIC DNA]</scope>
    <source>
        <strain evidence="2 3">J2-2</strain>
    </source>
</reference>